<gene>
    <name evidence="2" type="ORF">PAPYR_1699</name>
</gene>
<accession>A0ABQ8UTY1</accession>
<feature type="region of interest" description="Disordered" evidence="1">
    <location>
        <begin position="138"/>
        <end position="162"/>
    </location>
</feature>
<evidence type="ECO:0000313" key="2">
    <source>
        <dbReference type="EMBL" id="KAJ4461992.1"/>
    </source>
</evidence>
<organism evidence="2 3">
    <name type="scientific">Paratrimastix pyriformis</name>
    <dbReference type="NCBI Taxonomy" id="342808"/>
    <lineage>
        <taxon>Eukaryota</taxon>
        <taxon>Metamonada</taxon>
        <taxon>Preaxostyla</taxon>
        <taxon>Paratrimastigidae</taxon>
        <taxon>Paratrimastix</taxon>
    </lineage>
</organism>
<reference evidence="2" key="1">
    <citation type="journal article" date="2022" name="bioRxiv">
        <title>Genomics of Preaxostyla Flagellates Illuminates Evolutionary Transitions and the Path Towards Mitochondrial Loss.</title>
        <authorList>
            <person name="Novak L.V.F."/>
            <person name="Treitli S.C."/>
            <person name="Pyrih J."/>
            <person name="Halakuc P."/>
            <person name="Pipaliya S.V."/>
            <person name="Vacek V."/>
            <person name="Brzon O."/>
            <person name="Soukal P."/>
            <person name="Eme L."/>
            <person name="Dacks J.B."/>
            <person name="Karnkowska A."/>
            <person name="Elias M."/>
            <person name="Hampl V."/>
        </authorList>
    </citation>
    <scope>NUCLEOTIDE SEQUENCE</scope>
    <source>
        <strain evidence="2">RCP-MX</strain>
    </source>
</reference>
<evidence type="ECO:0000313" key="3">
    <source>
        <dbReference type="Proteomes" id="UP001141327"/>
    </source>
</evidence>
<feature type="region of interest" description="Disordered" evidence="1">
    <location>
        <begin position="45"/>
        <end position="125"/>
    </location>
</feature>
<proteinExistence type="predicted"/>
<evidence type="ECO:0000256" key="1">
    <source>
        <dbReference type="SAM" id="MobiDB-lite"/>
    </source>
</evidence>
<name>A0ABQ8UTY1_9EUKA</name>
<sequence length="162" mass="17549">MFRLKIRLPIKPGEGPKPLSEAEAAKREATRPALWAKCTAERLGIPLEARPPRPPRPSDPSLPIENATPSATGRGGLFELYFPRGIPQLTAPPATTRHGPRGQAWAGFASRGEAERARTSSTAPVAWSRATAARLRLPLDATIPRTPGTSHQPAHWPLPQQQ</sequence>
<keyword evidence="3" id="KW-1185">Reference proteome</keyword>
<dbReference type="Proteomes" id="UP001141327">
    <property type="component" value="Unassembled WGS sequence"/>
</dbReference>
<feature type="region of interest" description="Disordered" evidence="1">
    <location>
        <begin position="1"/>
        <end position="31"/>
    </location>
</feature>
<comment type="caution">
    <text evidence="2">The sequence shown here is derived from an EMBL/GenBank/DDBJ whole genome shotgun (WGS) entry which is preliminary data.</text>
</comment>
<protein>
    <submittedName>
        <fullName evidence="2">Uncharacterized protein</fullName>
    </submittedName>
</protein>
<dbReference type="EMBL" id="JAPMOS010000005">
    <property type="protein sequence ID" value="KAJ4461992.1"/>
    <property type="molecule type" value="Genomic_DNA"/>
</dbReference>